<evidence type="ECO:0000256" key="1">
    <source>
        <dbReference type="ARBA" id="ARBA00007151"/>
    </source>
</evidence>
<reference evidence="7" key="3">
    <citation type="submission" date="2022-06" db="UniProtKB">
        <authorList>
            <consortium name="EnsemblMetazoa"/>
        </authorList>
    </citation>
    <scope>IDENTIFICATION</scope>
</reference>
<dbReference type="EnsemblMetazoa" id="NM_001293517.1">
    <property type="protein sequence ID" value="NP_001280446.1"/>
    <property type="gene ID" value="LOC100160215"/>
</dbReference>
<dbReference type="GO" id="GO:0022626">
    <property type="term" value="C:cytosolic ribosome"/>
    <property type="evidence" value="ECO:0007669"/>
    <property type="project" value="UniProtKB-ARBA"/>
</dbReference>
<reference evidence="8" key="2">
    <citation type="submission" date="2010-06" db="EMBL/GenBank/DDBJ databases">
        <authorList>
            <person name="Jiang H."/>
            <person name="Abraham K."/>
            <person name="Ali S."/>
            <person name="Alsbrooks S.L."/>
            <person name="Anim B.N."/>
            <person name="Anosike U.S."/>
            <person name="Attaway T."/>
            <person name="Bandaranaike D.P."/>
            <person name="Battles P.K."/>
            <person name="Bell S.N."/>
            <person name="Bell A.V."/>
            <person name="Beltran B."/>
            <person name="Bickham C."/>
            <person name="Bustamante Y."/>
            <person name="Caleb T."/>
            <person name="Canada A."/>
            <person name="Cardenas V."/>
            <person name="Carter K."/>
            <person name="Chacko J."/>
            <person name="Chandrabose M.N."/>
            <person name="Chavez D."/>
            <person name="Chavez A."/>
            <person name="Chen L."/>
            <person name="Chu H.-S."/>
            <person name="Claassen K.J."/>
            <person name="Cockrell R."/>
            <person name="Collins M."/>
            <person name="Cooper J.A."/>
            <person name="Cree A."/>
            <person name="Curry S.M."/>
            <person name="Da Y."/>
            <person name="Dao M.D."/>
            <person name="Das B."/>
            <person name="Davila M.-L."/>
            <person name="Davy-Carroll L."/>
            <person name="Denson S."/>
            <person name="Dinh H."/>
            <person name="Ebong V.E."/>
            <person name="Edwards J.R."/>
            <person name="Egan A."/>
            <person name="El-Daye J."/>
            <person name="Escobedo L."/>
            <person name="Fernandez S."/>
            <person name="Fernando P.R."/>
            <person name="Flagg N."/>
            <person name="Forbes L.D."/>
            <person name="Fowler R.G."/>
            <person name="Fu Q."/>
            <person name="Gabisi R.A."/>
            <person name="Ganer J."/>
            <person name="Garbino Pronczuk A."/>
            <person name="Garcia R.M."/>
            <person name="Garner T."/>
            <person name="Garrett T.E."/>
            <person name="Gonzalez D.A."/>
            <person name="Hamid H."/>
            <person name="Hawkins E.S."/>
            <person name="Hirani K."/>
            <person name="Hogues M.E."/>
            <person name="Hollins B."/>
            <person name="Hsiao C.-H."/>
            <person name="Jabil R."/>
            <person name="James M.L."/>
            <person name="Jhangiani S.N."/>
            <person name="Johnson B."/>
            <person name="Johnson Q."/>
            <person name="Joshi V."/>
            <person name="Kalu J.B."/>
            <person name="Kam C."/>
            <person name="Kashfia A."/>
            <person name="Keebler J."/>
            <person name="Kisamo H."/>
            <person name="Kovar C.L."/>
            <person name="Lago L.A."/>
            <person name="Lai C.-Y."/>
            <person name="Laidlaw J."/>
            <person name="Lara F."/>
            <person name="Le T.-K."/>
            <person name="Lee S.L."/>
            <person name="Legall F.H."/>
            <person name="Lemon S.J."/>
            <person name="Lewis L.R."/>
            <person name="Li B."/>
            <person name="Liu Y."/>
            <person name="Liu Y.-S."/>
            <person name="Lopez J."/>
            <person name="Lozado R.J."/>
            <person name="Lu J."/>
            <person name="Madu R.C."/>
            <person name="Maheshwari M."/>
            <person name="Maheshwari R."/>
            <person name="Malloy K."/>
            <person name="Martinez E."/>
            <person name="Mathew T."/>
            <person name="Mercado I.C."/>
            <person name="Mercado C."/>
            <person name="Meyer B."/>
            <person name="Montgomery K."/>
            <person name="Morgan M.B."/>
            <person name="Munidasa M."/>
            <person name="Nazareth L.V."/>
            <person name="Nelson J."/>
            <person name="Ng B.M."/>
            <person name="Nguyen N.B."/>
            <person name="Nguyen P.Q."/>
            <person name="Nguyen T."/>
            <person name="Obregon M."/>
            <person name="Okwuonu G.O."/>
            <person name="Onwere C.G."/>
            <person name="Orozco G."/>
            <person name="Parra A."/>
            <person name="Patel S."/>
            <person name="Patil S."/>
            <person name="Perez A."/>
            <person name="Perez Y."/>
            <person name="Pham C."/>
            <person name="Primus E.L."/>
            <person name="Pu L.-L."/>
            <person name="Puazo M."/>
            <person name="Qin X."/>
            <person name="Quiroz J.B."/>
            <person name="Reese J."/>
            <person name="Richards S."/>
            <person name="Rives C.M."/>
            <person name="Robberts R."/>
            <person name="Ruiz S.J."/>
            <person name="Ruiz M.J."/>
            <person name="Santibanez J."/>
            <person name="Schneider B.W."/>
            <person name="Sisson I."/>
            <person name="Smith M."/>
            <person name="Sodergren E."/>
            <person name="Song X.-Z."/>
            <person name="Song B.B."/>
            <person name="Summersgill H."/>
            <person name="Thelus R."/>
            <person name="Thornton R.D."/>
            <person name="Trejos Z.Y."/>
            <person name="Usmani K."/>
            <person name="Vattathil S."/>
            <person name="Villasana D."/>
            <person name="Walker D.L."/>
            <person name="Wang S."/>
            <person name="Wang K."/>
            <person name="White C.S."/>
            <person name="Williams A.C."/>
            <person name="Williamson J."/>
            <person name="Wilson K."/>
            <person name="Woghiren I.O."/>
            <person name="Woodworth J.R."/>
            <person name="Worley K.C."/>
            <person name="Wright R.A."/>
            <person name="Wu W."/>
            <person name="Young L."/>
            <person name="Zhang L."/>
            <person name="Zhang J."/>
            <person name="Zhu Y."/>
            <person name="Muzny D.M."/>
            <person name="Weinstock G."/>
            <person name="Gibbs R.A."/>
        </authorList>
    </citation>
    <scope>NUCLEOTIDE SEQUENCE [LARGE SCALE GENOMIC DNA]</scope>
    <source>
        <strain evidence="8">LSR1</strain>
    </source>
</reference>
<feature type="domain" description="Small ribosomal subunit protein uS7" evidence="5">
    <location>
        <begin position="58"/>
        <end position="216"/>
    </location>
</feature>
<dbReference type="PIRSF" id="PIRSF002122">
    <property type="entry name" value="RPS7p_RPS7a_RPS5e_RPS7o"/>
    <property type="match status" value="1"/>
</dbReference>
<dbReference type="Proteomes" id="UP000007819">
    <property type="component" value="Chromosome A1"/>
</dbReference>
<dbReference type="KEGG" id="api:100160215"/>
<dbReference type="FunFam" id="1.10.455.10:FF:000003">
    <property type="entry name" value="40S ribosomal protein S5"/>
    <property type="match status" value="1"/>
</dbReference>
<organism evidence="6">
    <name type="scientific">Acyrthosiphon pisum</name>
    <name type="common">Pea aphid</name>
    <dbReference type="NCBI Taxonomy" id="7029"/>
    <lineage>
        <taxon>Eukaryota</taxon>
        <taxon>Metazoa</taxon>
        <taxon>Ecdysozoa</taxon>
        <taxon>Arthropoda</taxon>
        <taxon>Hexapoda</taxon>
        <taxon>Insecta</taxon>
        <taxon>Pterygota</taxon>
        <taxon>Neoptera</taxon>
        <taxon>Paraneoptera</taxon>
        <taxon>Hemiptera</taxon>
        <taxon>Sternorrhyncha</taxon>
        <taxon>Aphidomorpha</taxon>
        <taxon>Aphidoidea</taxon>
        <taxon>Aphididae</taxon>
        <taxon>Macrosiphini</taxon>
        <taxon>Acyrthosiphon</taxon>
    </lineage>
</organism>
<evidence type="ECO:0000256" key="3">
    <source>
        <dbReference type="ARBA" id="ARBA00023274"/>
    </source>
</evidence>
<dbReference type="PROSITE" id="PS00052">
    <property type="entry name" value="RIBOSOMAL_S7"/>
    <property type="match status" value="1"/>
</dbReference>
<evidence type="ECO:0000256" key="4">
    <source>
        <dbReference type="RuleBase" id="RU003619"/>
    </source>
</evidence>
<dbReference type="GO" id="GO:0015935">
    <property type="term" value="C:small ribosomal subunit"/>
    <property type="evidence" value="ECO:0007669"/>
    <property type="project" value="InterPro"/>
</dbReference>
<evidence type="ECO:0000313" key="7">
    <source>
        <dbReference type="EnsemblMetazoa" id="NP_001280446.1"/>
    </source>
</evidence>
<comment type="similarity">
    <text evidence="1 4">Belongs to the universal ribosomal protein uS7 family.</text>
</comment>
<dbReference type="SUPFAM" id="SSF47973">
    <property type="entry name" value="Ribosomal protein S7"/>
    <property type="match status" value="1"/>
</dbReference>
<evidence type="ECO:0000259" key="5">
    <source>
        <dbReference type="Pfam" id="PF00177"/>
    </source>
</evidence>
<dbReference type="NCBIfam" id="TIGR01028">
    <property type="entry name" value="uS7_euk_arch"/>
    <property type="match status" value="1"/>
</dbReference>
<sequence length="216" mass="24212">MADEDWGDVGATMNVDSAPTQIAAELPEVKLFGRWSCDDVEVSDMSLQDYIAVKEKYAKYVPHSAGRYAAKRFRKAQCPIVERLTNSLMMHGRNNGKKLMAVRIVKHAFEIIYLLSGENPLQVLVKAIINSGPREDSTRIGRAGTVRRQAVDVSPLRRVNQAIWLLCTGSREAAFRNIKTIAECLADELINAAKGSLNFYAIKKKDELERVAKFNR</sequence>
<gene>
    <name evidence="6" type="primary">ACYPI001530</name>
    <name evidence="7" type="synonym">100160215</name>
</gene>
<dbReference type="GO" id="GO:0003723">
    <property type="term" value="F:RNA binding"/>
    <property type="evidence" value="ECO:0007669"/>
    <property type="project" value="InterPro"/>
</dbReference>
<dbReference type="OrthoDB" id="10264639at2759"/>
<dbReference type="InterPro" id="IPR005716">
    <property type="entry name" value="Ribosomal_uS7_euk/arc"/>
</dbReference>
<dbReference type="InterPro" id="IPR036823">
    <property type="entry name" value="Ribosomal_uS7_dom_sf"/>
</dbReference>
<protein>
    <submittedName>
        <fullName evidence="6">ACYPI001530 protein</fullName>
    </submittedName>
</protein>
<dbReference type="AlphaFoldDB" id="C4WT85"/>
<reference evidence="6" key="1">
    <citation type="submission" date="2009-06" db="EMBL/GenBank/DDBJ databases">
        <title>A full-length cDNA resource of the pea aphid, Acyrthosiphon pisum.</title>
        <authorList>
            <person name="Shigenobu S."/>
            <person name="Nakabachi A."/>
            <person name="Richards S."/>
        </authorList>
    </citation>
    <scope>NUCLEOTIDE SEQUENCE</scope>
    <source>
        <strain evidence="6">LSR1</strain>
        <tissue evidence="6">Whole body</tissue>
    </source>
</reference>
<evidence type="ECO:0000256" key="2">
    <source>
        <dbReference type="ARBA" id="ARBA00022980"/>
    </source>
</evidence>
<keyword evidence="2 4" id="KW-0689">Ribosomal protein</keyword>
<dbReference type="Gene3D" id="1.10.455.10">
    <property type="entry name" value="Ribosomal protein S7 domain"/>
    <property type="match status" value="1"/>
</dbReference>
<dbReference type="CDD" id="cd14867">
    <property type="entry name" value="uS7_Eukaryote"/>
    <property type="match status" value="1"/>
</dbReference>
<dbReference type="InterPro" id="IPR023798">
    <property type="entry name" value="Ribosomal_uS7_dom"/>
</dbReference>
<dbReference type="InterPro" id="IPR000235">
    <property type="entry name" value="Ribosomal_uS7"/>
</dbReference>
<dbReference type="GO" id="GO:0006412">
    <property type="term" value="P:translation"/>
    <property type="evidence" value="ECO:0007669"/>
    <property type="project" value="InterPro"/>
</dbReference>
<dbReference type="GO" id="GO:0003735">
    <property type="term" value="F:structural constituent of ribosome"/>
    <property type="evidence" value="ECO:0007669"/>
    <property type="project" value="InterPro"/>
</dbReference>
<evidence type="ECO:0000313" key="6">
    <source>
        <dbReference type="EMBL" id="BAH71105.1"/>
    </source>
</evidence>
<accession>C4WT85</accession>
<name>C4WT85_ACYPI</name>
<keyword evidence="8" id="KW-1185">Reference proteome</keyword>
<dbReference type="Pfam" id="PF00177">
    <property type="entry name" value="Ribosomal_S7"/>
    <property type="match status" value="1"/>
</dbReference>
<dbReference type="NCBIfam" id="NF003106">
    <property type="entry name" value="PRK04027.1"/>
    <property type="match status" value="1"/>
</dbReference>
<keyword evidence="3 4" id="KW-0687">Ribonucleoprotein</keyword>
<dbReference type="PANTHER" id="PTHR11205">
    <property type="entry name" value="RIBOSOMAL PROTEIN S7"/>
    <property type="match status" value="1"/>
</dbReference>
<evidence type="ECO:0000313" key="8">
    <source>
        <dbReference type="Proteomes" id="UP000007819"/>
    </source>
</evidence>
<dbReference type="EMBL" id="AK340509">
    <property type="protein sequence ID" value="BAH71105.1"/>
    <property type="molecule type" value="mRNA"/>
</dbReference>
<dbReference type="InterPro" id="IPR020606">
    <property type="entry name" value="Ribosomal_uS7_CS"/>
</dbReference>
<proteinExistence type="evidence at transcript level"/>